<dbReference type="EMBL" id="BMCI01000010">
    <property type="protein sequence ID" value="GGC72532.1"/>
    <property type="molecule type" value="Genomic_DNA"/>
</dbReference>
<protein>
    <submittedName>
        <fullName evidence="2">Uncharacterized protein</fullName>
    </submittedName>
</protein>
<reference evidence="2" key="1">
    <citation type="journal article" date="2014" name="Int. J. Syst. Evol. Microbiol.">
        <title>Complete genome sequence of Corynebacterium casei LMG S-19264T (=DSM 44701T), isolated from a smear-ripened cheese.</title>
        <authorList>
            <consortium name="US DOE Joint Genome Institute (JGI-PGF)"/>
            <person name="Walter F."/>
            <person name="Albersmeier A."/>
            <person name="Kalinowski J."/>
            <person name="Ruckert C."/>
        </authorList>
    </citation>
    <scope>NUCLEOTIDE SEQUENCE</scope>
    <source>
        <strain evidence="2">CCM 7217</strain>
    </source>
</reference>
<reference evidence="2" key="2">
    <citation type="submission" date="2020-09" db="EMBL/GenBank/DDBJ databases">
        <authorList>
            <person name="Sun Q."/>
            <person name="Sedlacek I."/>
        </authorList>
    </citation>
    <scope>NUCLEOTIDE SEQUENCE</scope>
    <source>
        <strain evidence="2">CCM 7217</strain>
    </source>
</reference>
<organism evidence="2 3">
    <name type="scientific">Haloferax sulfurifontis</name>
    <dbReference type="NCBI Taxonomy" id="255616"/>
    <lineage>
        <taxon>Archaea</taxon>
        <taxon>Methanobacteriati</taxon>
        <taxon>Methanobacteriota</taxon>
        <taxon>Stenosarchaea group</taxon>
        <taxon>Halobacteria</taxon>
        <taxon>Halobacteriales</taxon>
        <taxon>Haloferacaceae</taxon>
        <taxon>Haloferax</taxon>
    </lineage>
</organism>
<evidence type="ECO:0000313" key="3">
    <source>
        <dbReference type="Proteomes" id="UP000646833"/>
    </source>
</evidence>
<proteinExistence type="predicted"/>
<dbReference type="Proteomes" id="UP000646833">
    <property type="component" value="Unassembled WGS sequence"/>
</dbReference>
<comment type="caution">
    <text evidence="2">The sequence shown here is derived from an EMBL/GenBank/DDBJ whole genome shotgun (WGS) entry which is preliminary data.</text>
</comment>
<dbReference type="AlphaFoldDB" id="A0A830E5V8"/>
<name>A0A830E5V8_9EURY</name>
<gene>
    <name evidence="2" type="ORF">GCM10007209_38090</name>
</gene>
<sequence>MSAEMPNSNRDRSATELSSGTVVPNATHVRECASVRDFVSVWRSQPAPARRLWEVISAGGAVGIELSNRKARDLGTSTGVICRIAATTGSGTDDGAYLLRDGACAREVERMIRNRNKLVDHRAEARFCQTDADVDALSDQIQAVNAHISTRDVLDTSFDEEWVPRSCVTRVVVSASLTGGRRDHSSRQTSLEGI</sequence>
<evidence type="ECO:0000313" key="2">
    <source>
        <dbReference type="EMBL" id="GGC72532.1"/>
    </source>
</evidence>
<feature type="region of interest" description="Disordered" evidence="1">
    <location>
        <begin position="1"/>
        <end position="22"/>
    </location>
</feature>
<evidence type="ECO:0000256" key="1">
    <source>
        <dbReference type="SAM" id="MobiDB-lite"/>
    </source>
</evidence>
<accession>A0A830E5V8</accession>